<keyword evidence="4" id="KW-1185">Reference proteome</keyword>
<evidence type="ECO:0000256" key="2">
    <source>
        <dbReference type="SAM" id="MobiDB-lite"/>
    </source>
</evidence>
<evidence type="ECO:0000256" key="1">
    <source>
        <dbReference type="SAM" id="Coils"/>
    </source>
</evidence>
<feature type="region of interest" description="Disordered" evidence="2">
    <location>
        <begin position="64"/>
        <end position="90"/>
    </location>
</feature>
<dbReference type="VEuPathDB" id="FungiDB:A1O7_01166"/>
<feature type="region of interest" description="Disordered" evidence="2">
    <location>
        <begin position="249"/>
        <end position="270"/>
    </location>
</feature>
<gene>
    <name evidence="3" type="ORF">A1O7_01166</name>
</gene>
<feature type="compositionally biased region" description="Basic and acidic residues" evidence="2">
    <location>
        <begin position="293"/>
        <end position="304"/>
    </location>
</feature>
<dbReference type="GeneID" id="19175780"/>
<dbReference type="EMBL" id="AMGW01000001">
    <property type="protein sequence ID" value="EXJ64828.1"/>
    <property type="molecule type" value="Genomic_DNA"/>
</dbReference>
<protein>
    <submittedName>
        <fullName evidence="3">Uncharacterized protein</fullName>
    </submittedName>
</protein>
<evidence type="ECO:0000313" key="3">
    <source>
        <dbReference type="EMBL" id="EXJ64828.1"/>
    </source>
</evidence>
<feature type="region of interest" description="Disordered" evidence="2">
    <location>
        <begin position="471"/>
        <end position="495"/>
    </location>
</feature>
<reference evidence="3 4" key="1">
    <citation type="submission" date="2013-03" db="EMBL/GenBank/DDBJ databases">
        <title>The Genome Sequence of Cladophialophora yegresii CBS 114405.</title>
        <authorList>
            <consortium name="The Broad Institute Genomics Platform"/>
            <person name="Cuomo C."/>
            <person name="de Hoog S."/>
            <person name="Gorbushina A."/>
            <person name="Walker B."/>
            <person name="Young S.K."/>
            <person name="Zeng Q."/>
            <person name="Gargeya S."/>
            <person name="Fitzgerald M."/>
            <person name="Haas B."/>
            <person name="Abouelleil A."/>
            <person name="Allen A.W."/>
            <person name="Alvarado L."/>
            <person name="Arachchi H.M."/>
            <person name="Berlin A.M."/>
            <person name="Chapman S.B."/>
            <person name="Gainer-Dewar J."/>
            <person name="Goldberg J."/>
            <person name="Griggs A."/>
            <person name="Gujja S."/>
            <person name="Hansen M."/>
            <person name="Howarth C."/>
            <person name="Imamovic A."/>
            <person name="Ireland A."/>
            <person name="Larimer J."/>
            <person name="McCowan C."/>
            <person name="Murphy C."/>
            <person name="Pearson M."/>
            <person name="Poon T.W."/>
            <person name="Priest M."/>
            <person name="Roberts A."/>
            <person name="Saif S."/>
            <person name="Shea T."/>
            <person name="Sisk P."/>
            <person name="Sykes S."/>
            <person name="Wortman J."/>
            <person name="Nusbaum C."/>
            <person name="Birren B."/>
        </authorList>
    </citation>
    <scope>NUCLEOTIDE SEQUENCE [LARGE SCALE GENOMIC DNA]</scope>
    <source>
        <strain evidence="3 4">CBS 114405</strain>
    </source>
</reference>
<organism evidence="3 4">
    <name type="scientific">Cladophialophora yegresii CBS 114405</name>
    <dbReference type="NCBI Taxonomy" id="1182544"/>
    <lineage>
        <taxon>Eukaryota</taxon>
        <taxon>Fungi</taxon>
        <taxon>Dikarya</taxon>
        <taxon>Ascomycota</taxon>
        <taxon>Pezizomycotina</taxon>
        <taxon>Eurotiomycetes</taxon>
        <taxon>Chaetothyriomycetidae</taxon>
        <taxon>Chaetothyriales</taxon>
        <taxon>Herpotrichiellaceae</taxon>
        <taxon>Cladophialophora</taxon>
    </lineage>
</organism>
<dbReference type="eggNOG" id="ENOG502ST9Y">
    <property type="taxonomic scope" value="Eukaryota"/>
</dbReference>
<sequence>MPSKMSERLFKYPPMERQDLNQSQLGSFKFTPVDPVDLKSLTQSASQFLEHQLSQRQRLSVTSASSTGAFQDSASTWSSDRGPPQPNQYGIDAEFFNRHIKPDLGDSRLRLGPAALRSAVDGASPAKKPSWNHVQQQPDFSVNYHHPSGSISISQVASPQNPAASMDPTAATFMPTADALSPGISDPASISETLCNALANEQRTHNATKAALAQHITRCVELEDQLRRSKQQIASMSVTIKSLGAIIKHNTSKQNSEQDESHNKVGYSEEAEETALRDFYREYNRLRQGAKKGSKEPGKGKEFVSDGSGQDNDLTKQEAVGVVDDSQLYNLDLLVKPDAGDSVESVLRRTLRKNFSLDSSADDGKAPGTPQNTRDSLNRLIDISPESGAEGKDTMRAKEHVPVTNGHGSLTRTQIQPSTTIDTNLNSSREAVAKYRHRAVSVSLKEKFNGADLAMDHIGNLEALGFSEHAVKPPQDERNGRHNPISSANDEDTELNTAVVSPTNQPRKERMTLKIGSNLYGETKWLINKEYPIFETEQEKFEAACGNGVAFHRNSPFLKHPVRYMPEDAASTIDAYRTVMIDEIPAGSTMIDVLSIVKGGSVESIQLFPSIGKATSFMTARVIFVFERSAHNMIKHQEAKSNEDAGARRFKINGVAVRCWMPNDPTYPRNYEVDQEIFGDNQATRIILVDEVDEFVYNALPYKIRSPYDQHVIEYSYTAEGSASIEFSDIKSAIKVKAMLEKDRGMWPAQMRYADDYTCVPYVHGEPMGA</sequence>
<keyword evidence="1" id="KW-0175">Coiled coil</keyword>
<feature type="compositionally biased region" description="Basic and acidic residues" evidence="2">
    <location>
        <begin position="471"/>
        <end position="480"/>
    </location>
</feature>
<dbReference type="Proteomes" id="UP000019473">
    <property type="component" value="Unassembled WGS sequence"/>
</dbReference>
<name>W9WA58_9EURO</name>
<evidence type="ECO:0000313" key="4">
    <source>
        <dbReference type="Proteomes" id="UP000019473"/>
    </source>
</evidence>
<dbReference type="RefSeq" id="XP_007753395.1">
    <property type="nucleotide sequence ID" value="XM_007755205.1"/>
</dbReference>
<accession>W9WA58</accession>
<feature type="region of interest" description="Disordered" evidence="2">
    <location>
        <begin position="357"/>
        <end position="420"/>
    </location>
</feature>
<comment type="caution">
    <text evidence="3">The sequence shown here is derived from an EMBL/GenBank/DDBJ whole genome shotgun (WGS) entry which is preliminary data.</text>
</comment>
<feature type="compositionally biased region" description="Polar residues" evidence="2">
    <location>
        <begin position="64"/>
        <end position="79"/>
    </location>
</feature>
<feature type="region of interest" description="Disordered" evidence="2">
    <location>
        <begin position="287"/>
        <end position="313"/>
    </location>
</feature>
<feature type="coiled-coil region" evidence="1">
    <location>
        <begin position="212"/>
        <end position="239"/>
    </location>
</feature>
<dbReference type="HOGENOM" id="CLU_350535_0_0_1"/>
<feature type="compositionally biased region" description="Basic and acidic residues" evidence="2">
    <location>
        <begin position="389"/>
        <end position="401"/>
    </location>
</feature>
<dbReference type="OrthoDB" id="5244622at2759"/>
<feature type="compositionally biased region" description="Polar residues" evidence="2">
    <location>
        <begin position="406"/>
        <end position="420"/>
    </location>
</feature>
<proteinExistence type="predicted"/>
<dbReference type="AlphaFoldDB" id="W9WA58"/>